<dbReference type="Proteomes" id="UP001441944">
    <property type="component" value="Unassembled WGS sequence"/>
</dbReference>
<evidence type="ECO:0000256" key="5">
    <source>
        <dbReference type="SAM" id="MobiDB-lite"/>
    </source>
</evidence>
<evidence type="ECO:0000256" key="4">
    <source>
        <dbReference type="ARBA" id="ARBA00023163"/>
    </source>
</evidence>
<dbReference type="InterPro" id="IPR005119">
    <property type="entry name" value="LysR_subst-bd"/>
</dbReference>
<dbReference type="SUPFAM" id="SSF46785">
    <property type="entry name" value="Winged helix' DNA-binding domain"/>
    <property type="match status" value="1"/>
</dbReference>
<dbReference type="InterPro" id="IPR036388">
    <property type="entry name" value="WH-like_DNA-bd_sf"/>
</dbReference>
<dbReference type="Gene3D" id="1.10.10.10">
    <property type="entry name" value="Winged helix-like DNA-binding domain superfamily/Winged helix DNA-binding domain"/>
    <property type="match status" value="1"/>
</dbReference>
<keyword evidence="4" id="KW-0804">Transcription</keyword>
<dbReference type="Pfam" id="PF03466">
    <property type="entry name" value="LysR_substrate"/>
    <property type="match status" value="1"/>
</dbReference>
<dbReference type="InterPro" id="IPR000847">
    <property type="entry name" value="LysR_HTH_N"/>
</dbReference>
<comment type="caution">
    <text evidence="7">The sequence shown here is derived from an EMBL/GenBank/DDBJ whole genome shotgun (WGS) entry which is preliminary data.</text>
</comment>
<keyword evidence="2" id="KW-0805">Transcription regulation</keyword>
<evidence type="ECO:0000313" key="7">
    <source>
        <dbReference type="EMBL" id="GAA6198611.1"/>
    </source>
</evidence>
<reference evidence="7 8" key="1">
    <citation type="submission" date="2024-04" db="EMBL/GenBank/DDBJ databases">
        <title>Draft genome sequence of Pseudophaeobacter arcticus NBRC 116598.</title>
        <authorList>
            <person name="Miyakawa T."/>
            <person name="Kusuya Y."/>
            <person name="Miura T."/>
        </authorList>
    </citation>
    <scope>NUCLEOTIDE SEQUENCE [LARGE SCALE GENOMIC DNA]</scope>
    <source>
        <strain evidence="7 8">SU-CL00105</strain>
    </source>
</reference>
<sequence length="314" mass="33735">MDVLPPLNALRAFEVAGRYLNFRLAAQEMGLTQGAVAQQVRLLEAHLGMALFERHAKGLAFSAAGRGYHAAVAASFDGLRAATQVLRPEPGKVLISVTPAFAAKWLIPNLPAFSEVCPEIDLRIMATEKLSSFHSEGINLAIRQGAPPFGAALEAICLFRQDVIAVASPHLAGAQAAQLVPPALAELPKLHDGHDLWPQFLAQLGVEDQAGRGLRLNQVALAIDAAISGQGLALVPRFLVARDLAAGTLVQVTPEVLQGDKAFYLLAEPRKKRSKAVEQVRRWLVEMSDQPDERCGPRPCRDTPLGPDTAEPQP</sequence>
<dbReference type="Gene3D" id="3.40.190.10">
    <property type="entry name" value="Periplasmic binding protein-like II"/>
    <property type="match status" value="2"/>
</dbReference>
<evidence type="ECO:0000313" key="8">
    <source>
        <dbReference type="Proteomes" id="UP001441944"/>
    </source>
</evidence>
<dbReference type="Pfam" id="PF00126">
    <property type="entry name" value="HTH_1"/>
    <property type="match status" value="1"/>
</dbReference>
<dbReference type="PROSITE" id="PS50931">
    <property type="entry name" value="HTH_LYSR"/>
    <property type="match status" value="1"/>
</dbReference>
<dbReference type="InterPro" id="IPR058163">
    <property type="entry name" value="LysR-type_TF_proteobact-type"/>
</dbReference>
<dbReference type="PRINTS" id="PR00039">
    <property type="entry name" value="HTHLYSR"/>
</dbReference>
<feature type="region of interest" description="Disordered" evidence="5">
    <location>
        <begin position="288"/>
        <end position="314"/>
    </location>
</feature>
<evidence type="ECO:0000256" key="2">
    <source>
        <dbReference type="ARBA" id="ARBA00023015"/>
    </source>
</evidence>
<dbReference type="PANTHER" id="PTHR30537:SF26">
    <property type="entry name" value="GLYCINE CLEAVAGE SYSTEM TRANSCRIPTIONAL ACTIVATOR"/>
    <property type="match status" value="1"/>
</dbReference>
<evidence type="ECO:0000256" key="3">
    <source>
        <dbReference type="ARBA" id="ARBA00023125"/>
    </source>
</evidence>
<gene>
    <name evidence="7" type="primary">gcvA</name>
    <name evidence="7" type="ORF">NBRC116598_40560</name>
</gene>
<name>A0ABQ0ARV8_9RHOB</name>
<accession>A0ABQ0ARV8</accession>
<proteinExistence type="inferred from homology"/>
<keyword evidence="8" id="KW-1185">Reference proteome</keyword>
<evidence type="ECO:0000259" key="6">
    <source>
        <dbReference type="PROSITE" id="PS50931"/>
    </source>
</evidence>
<dbReference type="RefSeq" id="WP_353402542.1">
    <property type="nucleotide sequence ID" value="NZ_BAABWU010000025.1"/>
</dbReference>
<feature type="domain" description="HTH lysR-type" evidence="6">
    <location>
        <begin position="5"/>
        <end position="62"/>
    </location>
</feature>
<organism evidence="7 8">
    <name type="scientific">Pseudophaeobacter arcticus</name>
    <dbReference type="NCBI Taxonomy" id="385492"/>
    <lineage>
        <taxon>Bacteria</taxon>
        <taxon>Pseudomonadati</taxon>
        <taxon>Pseudomonadota</taxon>
        <taxon>Alphaproteobacteria</taxon>
        <taxon>Rhodobacterales</taxon>
        <taxon>Paracoccaceae</taxon>
        <taxon>Pseudophaeobacter</taxon>
    </lineage>
</organism>
<protein>
    <submittedName>
        <fullName evidence="7">Transcriptional regulator GcvA</fullName>
    </submittedName>
</protein>
<dbReference type="EMBL" id="BAABWU010000025">
    <property type="protein sequence ID" value="GAA6198611.1"/>
    <property type="molecule type" value="Genomic_DNA"/>
</dbReference>
<evidence type="ECO:0000256" key="1">
    <source>
        <dbReference type="ARBA" id="ARBA00009437"/>
    </source>
</evidence>
<dbReference type="SUPFAM" id="SSF53850">
    <property type="entry name" value="Periplasmic binding protein-like II"/>
    <property type="match status" value="1"/>
</dbReference>
<comment type="similarity">
    <text evidence="1">Belongs to the LysR transcriptional regulatory family.</text>
</comment>
<dbReference type="PANTHER" id="PTHR30537">
    <property type="entry name" value="HTH-TYPE TRANSCRIPTIONAL REGULATOR"/>
    <property type="match status" value="1"/>
</dbReference>
<keyword evidence="3" id="KW-0238">DNA-binding</keyword>
<feature type="compositionally biased region" description="Basic and acidic residues" evidence="5">
    <location>
        <begin position="291"/>
        <end position="301"/>
    </location>
</feature>
<dbReference type="CDD" id="cd08432">
    <property type="entry name" value="PBP2_GcdR_TrpI_HvrB_AmpR_like"/>
    <property type="match status" value="1"/>
</dbReference>
<dbReference type="InterPro" id="IPR036390">
    <property type="entry name" value="WH_DNA-bd_sf"/>
</dbReference>